<feature type="region of interest" description="Disordered" evidence="1">
    <location>
        <begin position="221"/>
        <end position="245"/>
    </location>
</feature>
<feature type="compositionally biased region" description="Low complexity" evidence="1">
    <location>
        <begin position="46"/>
        <end position="64"/>
    </location>
</feature>
<accession>A0A8S9TJR8</accession>
<reference evidence="2" key="1">
    <citation type="submission" date="2020-03" db="EMBL/GenBank/DDBJ databases">
        <title>Hybrid Assembly of Korean Phytophthora infestans isolates.</title>
        <authorList>
            <person name="Prokchorchik M."/>
            <person name="Lee Y."/>
            <person name="Seo J."/>
            <person name="Cho J.-H."/>
            <person name="Park Y.-E."/>
            <person name="Jang D.-C."/>
            <person name="Im J.-S."/>
            <person name="Choi J.-G."/>
            <person name="Park H.-J."/>
            <person name="Lee G.-B."/>
            <person name="Lee Y.-G."/>
            <person name="Hong S.-Y."/>
            <person name="Cho K."/>
            <person name="Sohn K.H."/>
        </authorList>
    </citation>
    <scope>NUCLEOTIDE SEQUENCE</scope>
    <source>
        <strain evidence="2">KR_2_A2</strain>
    </source>
</reference>
<protein>
    <submittedName>
        <fullName evidence="2">Uncharacterized protein</fullName>
    </submittedName>
</protein>
<name>A0A8S9TJR8_PHYIN</name>
<gene>
    <name evidence="2" type="ORF">GN958_ATG22604</name>
</gene>
<sequence>MAWKNTFKKANVKKRRAASSPISAPNTPRSPVSATVQLPPVRPAVSSTSHETPPSSAAPSTTSSLFNSSPMVSSFTAPSTQTPKTSGDTSLLPTKPAQGKGGSAGASVQRCSATSRRCTGPKHRFPCSPSKTSDGPHSHILGPALGPPRVVNRRKRSMVKSSLVAEQGSASGSDVFRNTPVIIEGKDGPSLPITPSADKYEEMSCELSACSVNSLFSGTSSTPAPATAATASLPHDGSEASSAAQTRSYPGMVIVSTLSPCFEHRQTVPSSSIPVPTHGVWPVERLSAKISTSSTPVFDLRFHKRSARWCWMLICASVPSPIRGNAVAPCSVGSKIAFGNLNDLRHPIYAYLLQLPDQACLFDTLVATLDAAEPWYNRWLAMPHLHPYNTTYDLGNHSMGLFVSHDWHATLSADR</sequence>
<dbReference type="Proteomes" id="UP000704712">
    <property type="component" value="Unassembled WGS sequence"/>
</dbReference>
<dbReference type="EMBL" id="JAACNO010003171">
    <property type="protein sequence ID" value="KAF4128203.1"/>
    <property type="molecule type" value="Genomic_DNA"/>
</dbReference>
<evidence type="ECO:0000313" key="2">
    <source>
        <dbReference type="EMBL" id="KAF4128203.1"/>
    </source>
</evidence>
<organism evidence="2 3">
    <name type="scientific">Phytophthora infestans</name>
    <name type="common">Potato late blight agent</name>
    <name type="synonym">Botrytis infestans</name>
    <dbReference type="NCBI Taxonomy" id="4787"/>
    <lineage>
        <taxon>Eukaryota</taxon>
        <taxon>Sar</taxon>
        <taxon>Stramenopiles</taxon>
        <taxon>Oomycota</taxon>
        <taxon>Peronosporomycetes</taxon>
        <taxon>Peronosporales</taxon>
        <taxon>Peronosporaceae</taxon>
        <taxon>Phytophthora</taxon>
    </lineage>
</organism>
<feature type="region of interest" description="Disordered" evidence="1">
    <location>
        <begin position="1"/>
        <end position="149"/>
    </location>
</feature>
<feature type="compositionally biased region" description="Polar residues" evidence="1">
    <location>
        <begin position="20"/>
        <end position="36"/>
    </location>
</feature>
<feature type="compositionally biased region" description="Low complexity" evidence="1">
    <location>
        <begin position="221"/>
        <end position="232"/>
    </location>
</feature>
<proteinExistence type="predicted"/>
<comment type="caution">
    <text evidence="2">The sequence shown here is derived from an EMBL/GenBank/DDBJ whole genome shotgun (WGS) entry which is preliminary data.</text>
</comment>
<feature type="compositionally biased region" description="Polar residues" evidence="1">
    <location>
        <begin position="65"/>
        <end position="92"/>
    </location>
</feature>
<evidence type="ECO:0000313" key="3">
    <source>
        <dbReference type="Proteomes" id="UP000704712"/>
    </source>
</evidence>
<evidence type="ECO:0000256" key="1">
    <source>
        <dbReference type="SAM" id="MobiDB-lite"/>
    </source>
</evidence>
<dbReference type="AlphaFoldDB" id="A0A8S9TJR8"/>
<feature type="compositionally biased region" description="Basic residues" evidence="1">
    <location>
        <begin position="1"/>
        <end position="17"/>
    </location>
</feature>